<proteinExistence type="predicted"/>
<evidence type="ECO:0000256" key="1">
    <source>
        <dbReference type="SAM" id="Phobius"/>
    </source>
</evidence>
<keyword evidence="1" id="KW-1133">Transmembrane helix</keyword>
<dbReference type="RefSeq" id="WP_136533131.1">
    <property type="nucleotide sequence ID" value="NZ_STGY01000009.1"/>
</dbReference>
<protein>
    <submittedName>
        <fullName evidence="2">Uncharacterized protein</fullName>
    </submittedName>
</protein>
<dbReference type="OrthoDB" id="3474154at2"/>
<dbReference type="InterPro" id="IPR038332">
    <property type="entry name" value="PPE_sf"/>
</dbReference>
<feature type="transmembrane region" description="Helical" evidence="1">
    <location>
        <begin position="20"/>
        <end position="49"/>
    </location>
</feature>
<organism evidence="2 3">
    <name type="scientific">Glycomyces buryatensis</name>
    <dbReference type="NCBI Taxonomy" id="2570927"/>
    <lineage>
        <taxon>Bacteria</taxon>
        <taxon>Bacillati</taxon>
        <taxon>Actinomycetota</taxon>
        <taxon>Actinomycetes</taxon>
        <taxon>Glycomycetales</taxon>
        <taxon>Glycomycetaceae</taxon>
        <taxon>Glycomyces</taxon>
    </lineage>
</organism>
<dbReference type="AlphaFoldDB" id="A0A4S8QF56"/>
<evidence type="ECO:0000313" key="3">
    <source>
        <dbReference type="Proteomes" id="UP000308760"/>
    </source>
</evidence>
<feature type="transmembrane region" description="Helical" evidence="1">
    <location>
        <begin position="148"/>
        <end position="175"/>
    </location>
</feature>
<accession>A0A4S8QF56</accession>
<feature type="transmembrane region" description="Helical" evidence="1">
    <location>
        <begin position="187"/>
        <end position="210"/>
    </location>
</feature>
<reference evidence="2 3" key="2">
    <citation type="submission" date="2019-05" db="EMBL/GenBank/DDBJ databases">
        <title>Glycomyces buryatensis sp. nov.</title>
        <authorList>
            <person name="Nikitina E."/>
        </authorList>
    </citation>
    <scope>NUCLEOTIDE SEQUENCE [LARGE SCALE GENOMIC DNA]</scope>
    <source>
        <strain evidence="2 3">18</strain>
    </source>
</reference>
<sequence>MSMGQDIFDSGDAMSPYYDGIISSCAVAIMPPAIAFGLSVQALATSIYLNQCNPGDMFKAAGAWIVLSEKNTEAAEALAAQTERVTDENWKGSDAEAFKGNSDNVQSQLKELAIAAFLIAAQLIALGIALTVYWAFLLAVTLVMDAFLVAYIAAYAGVITAVGAEAIRASCLVVATSLVATVKSFEAVMFSISSGCAALTALISVITFAYQDSKGNPVTIEEIAKGSLTNQLLGLGTFAERALLMTPGGRHATTGAAEGFKHGVNSQGGFGIVDSLASEYYDGNEDIPEDYRDPTDEELSWT</sequence>
<feature type="transmembrane region" description="Helical" evidence="1">
    <location>
        <begin position="112"/>
        <end position="136"/>
    </location>
</feature>
<evidence type="ECO:0000313" key="2">
    <source>
        <dbReference type="EMBL" id="THV43000.1"/>
    </source>
</evidence>
<comment type="caution">
    <text evidence="2">The sequence shown here is derived from an EMBL/GenBank/DDBJ whole genome shotgun (WGS) entry which is preliminary data.</text>
</comment>
<dbReference type="SUPFAM" id="SSF140459">
    <property type="entry name" value="PE/PPE dimer-like"/>
    <property type="match status" value="1"/>
</dbReference>
<keyword evidence="3" id="KW-1185">Reference proteome</keyword>
<dbReference type="Proteomes" id="UP000308760">
    <property type="component" value="Unassembled WGS sequence"/>
</dbReference>
<reference evidence="3" key="1">
    <citation type="submission" date="2019-04" db="EMBL/GenBank/DDBJ databases">
        <title>Nocardioides xinjiangensis sp. nov.</title>
        <authorList>
            <person name="Liu S."/>
        </authorList>
    </citation>
    <scope>NUCLEOTIDE SEQUENCE [LARGE SCALE GENOMIC DNA]</scope>
    <source>
        <strain evidence="3">18</strain>
    </source>
</reference>
<keyword evidence="1" id="KW-0812">Transmembrane</keyword>
<name>A0A4S8QF56_9ACTN</name>
<dbReference type="EMBL" id="STGY01000009">
    <property type="protein sequence ID" value="THV43000.1"/>
    <property type="molecule type" value="Genomic_DNA"/>
</dbReference>
<keyword evidence="1" id="KW-0472">Membrane</keyword>
<gene>
    <name evidence="2" type="ORF">FAB82_03335</name>
</gene>